<feature type="compositionally biased region" description="Basic and acidic residues" evidence="1">
    <location>
        <begin position="134"/>
        <end position="147"/>
    </location>
</feature>
<evidence type="ECO:0000313" key="2">
    <source>
        <dbReference type="EMBL" id="KAK3598554.1"/>
    </source>
</evidence>
<evidence type="ECO:0000256" key="1">
    <source>
        <dbReference type="SAM" id="MobiDB-lite"/>
    </source>
</evidence>
<gene>
    <name evidence="2" type="ORF">CHS0354_010731</name>
</gene>
<feature type="compositionally biased region" description="Basic and acidic residues" evidence="1">
    <location>
        <begin position="88"/>
        <end position="100"/>
    </location>
</feature>
<feature type="compositionally biased region" description="Polar residues" evidence="1">
    <location>
        <begin position="101"/>
        <end position="118"/>
    </location>
</feature>
<proteinExistence type="predicted"/>
<organism evidence="2 3">
    <name type="scientific">Potamilus streckersoni</name>
    <dbReference type="NCBI Taxonomy" id="2493646"/>
    <lineage>
        <taxon>Eukaryota</taxon>
        <taxon>Metazoa</taxon>
        <taxon>Spiralia</taxon>
        <taxon>Lophotrochozoa</taxon>
        <taxon>Mollusca</taxon>
        <taxon>Bivalvia</taxon>
        <taxon>Autobranchia</taxon>
        <taxon>Heteroconchia</taxon>
        <taxon>Palaeoheterodonta</taxon>
        <taxon>Unionida</taxon>
        <taxon>Unionoidea</taxon>
        <taxon>Unionidae</taxon>
        <taxon>Ambleminae</taxon>
        <taxon>Lampsilini</taxon>
        <taxon>Potamilus</taxon>
    </lineage>
</organism>
<keyword evidence="3" id="KW-1185">Reference proteome</keyword>
<reference evidence="2" key="2">
    <citation type="journal article" date="2021" name="Genome Biol. Evol.">
        <title>Developing a high-quality reference genome for a parasitic bivalve with doubly uniparental inheritance (Bivalvia: Unionida).</title>
        <authorList>
            <person name="Smith C.H."/>
        </authorList>
    </citation>
    <scope>NUCLEOTIDE SEQUENCE</scope>
    <source>
        <strain evidence="2">CHS0354</strain>
        <tissue evidence="2">Mantle</tissue>
    </source>
</reference>
<feature type="region of interest" description="Disordered" evidence="1">
    <location>
        <begin position="88"/>
        <end position="147"/>
    </location>
</feature>
<comment type="caution">
    <text evidence="2">The sequence shown here is derived from an EMBL/GenBank/DDBJ whole genome shotgun (WGS) entry which is preliminary data.</text>
</comment>
<reference evidence="2" key="3">
    <citation type="submission" date="2023-05" db="EMBL/GenBank/DDBJ databases">
        <authorList>
            <person name="Smith C.H."/>
        </authorList>
    </citation>
    <scope>NUCLEOTIDE SEQUENCE</scope>
    <source>
        <strain evidence="2">CHS0354</strain>
        <tissue evidence="2">Mantle</tissue>
    </source>
</reference>
<accession>A0AAE0SV06</accession>
<name>A0AAE0SV06_9BIVA</name>
<dbReference type="Proteomes" id="UP001195483">
    <property type="component" value="Unassembled WGS sequence"/>
</dbReference>
<evidence type="ECO:0000313" key="3">
    <source>
        <dbReference type="Proteomes" id="UP001195483"/>
    </source>
</evidence>
<reference evidence="2" key="1">
    <citation type="journal article" date="2021" name="Genome Biol. Evol.">
        <title>A High-Quality Reference Genome for a Parasitic Bivalve with Doubly Uniparental Inheritance (Bivalvia: Unionida).</title>
        <authorList>
            <person name="Smith C.H."/>
        </authorList>
    </citation>
    <scope>NUCLEOTIDE SEQUENCE</scope>
    <source>
        <strain evidence="2">CHS0354</strain>
    </source>
</reference>
<protein>
    <submittedName>
        <fullName evidence="2">Uncharacterized protein</fullName>
    </submittedName>
</protein>
<dbReference type="EMBL" id="JAEAOA010000674">
    <property type="protein sequence ID" value="KAK3598554.1"/>
    <property type="molecule type" value="Genomic_DNA"/>
</dbReference>
<sequence length="147" mass="16774">MLSLRPVTLLIGRRTPTSRDFSIFGFERPCIGLVNYTDMPQVWKPRHLTIVKTIHFYKLKLSILTPYASVVKKDQQIGKTFENLLKDIQEPREDKGKEVGESNTSASSVQERSVYSTSVEKDKREEASQATSAEIKRLNGEQEKSKN</sequence>
<dbReference type="AlphaFoldDB" id="A0AAE0SV06"/>